<keyword evidence="2" id="KW-1185">Reference proteome</keyword>
<sequence length="54" mass="6681">MLLGSAFYTKNPTLQRRRFGTRSRQFETLDQFWAQALRPYCRKTRSRRTYFIMQ</sequence>
<evidence type="ECO:0000313" key="2">
    <source>
        <dbReference type="Proteomes" id="UP000654482"/>
    </source>
</evidence>
<dbReference type="Proteomes" id="UP000654482">
    <property type="component" value="Unassembled WGS sequence"/>
</dbReference>
<accession>A0A8J7E083</accession>
<proteinExistence type="predicted"/>
<gene>
    <name evidence="1" type="ORF">IQ249_13610</name>
</gene>
<evidence type="ECO:0000313" key="1">
    <source>
        <dbReference type="EMBL" id="MBE9116939.1"/>
    </source>
</evidence>
<dbReference type="EMBL" id="JADEWZ010000019">
    <property type="protein sequence ID" value="MBE9116939.1"/>
    <property type="molecule type" value="Genomic_DNA"/>
</dbReference>
<comment type="caution">
    <text evidence="1">The sequence shown here is derived from an EMBL/GenBank/DDBJ whole genome shotgun (WGS) entry which is preliminary data.</text>
</comment>
<reference evidence="1" key="1">
    <citation type="submission" date="2020-10" db="EMBL/GenBank/DDBJ databases">
        <authorList>
            <person name="Castelo-Branco R."/>
            <person name="Eusebio N."/>
            <person name="Adriana R."/>
            <person name="Vieira A."/>
            <person name="Brugerolle De Fraissinette N."/>
            <person name="Rezende De Castro R."/>
            <person name="Schneider M.P."/>
            <person name="Vasconcelos V."/>
            <person name="Leao P.N."/>
        </authorList>
    </citation>
    <scope>NUCLEOTIDE SEQUENCE</scope>
    <source>
        <strain evidence="1">LEGE 07157</strain>
    </source>
</reference>
<name>A0A8J7E083_9CYAN</name>
<organism evidence="1 2">
    <name type="scientific">Lusitaniella coriacea LEGE 07157</name>
    <dbReference type="NCBI Taxonomy" id="945747"/>
    <lineage>
        <taxon>Bacteria</taxon>
        <taxon>Bacillati</taxon>
        <taxon>Cyanobacteriota</taxon>
        <taxon>Cyanophyceae</taxon>
        <taxon>Spirulinales</taxon>
        <taxon>Lusitaniellaceae</taxon>
        <taxon>Lusitaniella</taxon>
    </lineage>
</organism>
<dbReference type="AlphaFoldDB" id="A0A8J7E083"/>
<protein>
    <submittedName>
        <fullName evidence="1">Uncharacterized protein</fullName>
    </submittedName>
</protein>